<evidence type="ECO:0000256" key="1">
    <source>
        <dbReference type="SAM" id="Phobius"/>
    </source>
</evidence>
<dbReference type="EMBL" id="CP038436">
    <property type="protein sequence ID" value="QBX55387.1"/>
    <property type="molecule type" value="Genomic_DNA"/>
</dbReference>
<sequence>MLRLRRSLGRLLGAVLALVVVSLGLVLTTQSPALACSCARVDVKKLVDQADVVFVGSVDAIAEEGRRFVYDITASRTYKGEVERETSVTSLQQTSACGLGALQVGRDYVFLAAGSAAPFDANACGGSGPAITKRVTAVEAVVGAGTAIEPPPPPKAVRTKVEEDPPIGLARAAAPGAAAVLVGLLGLLVVRRMARRAR</sequence>
<dbReference type="KEGG" id="nsn:EXE58_07925"/>
<name>A0A4P7IH02_9ACTN</name>
<dbReference type="AlphaFoldDB" id="A0A4P7IH02"/>
<dbReference type="OrthoDB" id="3787064at2"/>
<gene>
    <name evidence="2" type="ORF">EXE58_07925</name>
</gene>
<keyword evidence="1" id="KW-0812">Transmembrane</keyword>
<feature type="transmembrane region" description="Helical" evidence="1">
    <location>
        <begin position="172"/>
        <end position="190"/>
    </location>
</feature>
<dbReference type="Gene3D" id="2.40.50.120">
    <property type="match status" value="1"/>
</dbReference>
<dbReference type="Proteomes" id="UP000294853">
    <property type="component" value="Chromosome"/>
</dbReference>
<protein>
    <recommendedName>
        <fullName evidence="4">Tissue inhibitor of metalloproteinase</fullName>
    </recommendedName>
</protein>
<keyword evidence="3" id="KW-1185">Reference proteome</keyword>
<proteinExistence type="predicted"/>
<accession>A0A4P7IH02</accession>
<dbReference type="SUPFAM" id="SSF50242">
    <property type="entry name" value="TIMP-like"/>
    <property type="match status" value="1"/>
</dbReference>
<reference evidence="2 3" key="1">
    <citation type="submission" date="2019-03" db="EMBL/GenBank/DDBJ databases">
        <title>Three New Species of Nocardioides, Nocardioides euryhalodurans sp. nov., Nocardioides seonyuensis sp. nov. and Nocardioides eburneoflavus sp. nov. Iolated from Soil.</title>
        <authorList>
            <person name="Roh S.G."/>
            <person name="Lee C."/>
            <person name="Kim M.-K."/>
            <person name="Kim S.B."/>
        </authorList>
    </citation>
    <scope>NUCLEOTIDE SEQUENCE [LARGE SCALE GENOMIC DNA]</scope>
    <source>
        <strain evidence="2 3">MMS17-SY207-3</strain>
    </source>
</reference>
<organism evidence="2 3">
    <name type="scientific">Nocardioides seonyuensis</name>
    <dbReference type="NCBI Taxonomy" id="2518371"/>
    <lineage>
        <taxon>Bacteria</taxon>
        <taxon>Bacillati</taxon>
        <taxon>Actinomycetota</taxon>
        <taxon>Actinomycetes</taxon>
        <taxon>Propionibacteriales</taxon>
        <taxon>Nocardioidaceae</taxon>
        <taxon>Nocardioides</taxon>
    </lineage>
</organism>
<dbReference type="InterPro" id="IPR008993">
    <property type="entry name" value="TIMP-like_OB-fold"/>
</dbReference>
<evidence type="ECO:0000313" key="2">
    <source>
        <dbReference type="EMBL" id="QBX55387.1"/>
    </source>
</evidence>
<evidence type="ECO:0008006" key="4">
    <source>
        <dbReference type="Google" id="ProtNLM"/>
    </source>
</evidence>
<evidence type="ECO:0000313" key="3">
    <source>
        <dbReference type="Proteomes" id="UP000294853"/>
    </source>
</evidence>
<dbReference type="RefSeq" id="WP_135267379.1">
    <property type="nucleotide sequence ID" value="NZ_CP038436.1"/>
</dbReference>
<keyword evidence="1" id="KW-1133">Transmembrane helix</keyword>
<keyword evidence="1" id="KW-0472">Membrane</keyword>